<keyword evidence="2" id="KW-1185">Reference proteome</keyword>
<proteinExistence type="predicted"/>
<evidence type="ECO:0000313" key="1">
    <source>
        <dbReference type="EMBL" id="PON66643.1"/>
    </source>
</evidence>
<dbReference type="InParanoid" id="A0A2P5D030"/>
<evidence type="ECO:0000313" key="2">
    <source>
        <dbReference type="Proteomes" id="UP000237000"/>
    </source>
</evidence>
<dbReference type="OrthoDB" id="288590at2759"/>
<feature type="non-terminal residue" evidence="1">
    <location>
        <position position="68"/>
    </location>
</feature>
<sequence>MEVSNGEFEFDDEERMKELKAFDNTRLGVKGLVDNGAKNIPKMFVRLKEELAEDDHYYLDHPKNTNSH</sequence>
<name>A0A2P5D030_TREOI</name>
<dbReference type="AlphaFoldDB" id="A0A2P5D030"/>
<dbReference type="EMBL" id="JXTC01000310">
    <property type="protein sequence ID" value="PON66643.1"/>
    <property type="molecule type" value="Genomic_DNA"/>
</dbReference>
<accession>A0A2P5D030</accession>
<reference evidence="2" key="1">
    <citation type="submission" date="2016-06" db="EMBL/GenBank/DDBJ databases">
        <title>Parallel loss of symbiosis genes in relatives of nitrogen-fixing non-legume Parasponia.</title>
        <authorList>
            <person name="Van Velzen R."/>
            <person name="Holmer R."/>
            <person name="Bu F."/>
            <person name="Rutten L."/>
            <person name="Van Zeijl A."/>
            <person name="Liu W."/>
            <person name="Santuari L."/>
            <person name="Cao Q."/>
            <person name="Sharma T."/>
            <person name="Shen D."/>
            <person name="Roswanjaya Y."/>
            <person name="Wardhani T."/>
            <person name="Kalhor M.S."/>
            <person name="Jansen J."/>
            <person name="Van den Hoogen J."/>
            <person name="Gungor B."/>
            <person name="Hartog M."/>
            <person name="Hontelez J."/>
            <person name="Verver J."/>
            <person name="Yang W.-C."/>
            <person name="Schijlen E."/>
            <person name="Repin R."/>
            <person name="Schilthuizen M."/>
            <person name="Schranz E."/>
            <person name="Heidstra R."/>
            <person name="Miyata K."/>
            <person name="Fedorova E."/>
            <person name="Kohlen W."/>
            <person name="Bisseling T."/>
            <person name="Smit S."/>
            <person name="Geurts R."/>
        </authorList>
    </citation>
    <scope>NUCLEOTIDE SEQUENCE [LARGE SCALE GENOMIC DNA]</scope>
    <source>
        <strain evidence="2">cv. RG33-2</strain>
    </source>
</reference>
<organism evidence="1 2">
    <name type="scientific">Trema orientale</name>
    <name type="common">Charcoal tree</name>
    <name type="synonym">Celtis orientalis</name>
    <dbReference type="NCBI Taxonomy" id="63057"/>
    <lineage>
        <taxon>Eukaryota</taxon>
        <taxon>Viridiplantae</taxon>
        <taxon>Streptophyta</taxon>
        <taxon>Embryophyta</taxon>
        <taxon>Tracheophyta</taxon>
        <taxon>Spermatophyta</taxon>
        <taxon>Magnoliopsida</taxon>
        <taxon>eudicotyledons</taxon>
        <taxon>Gunneridae</taxon>
        <taxon>Pentapetalae</taxon>
        <taxon>rosids</taxon>
        <taxon>fabids</taxon>
        <taxon>Rosales</taxon>
        <taxon>Cannabaceae</taxon>
        <taxon>Trema</taxon>
    </lineage>
</organism>
<comment type="caution">
    <text evidence="1">The sequence shown here is derived from an EMBL/GenBank/DDBJ whole genome shotgun (WGS) entry which is preliminary data.</text>
</comment>
<dbReference type="Proteomes" id="UP000237000">
    <property type="component" value="Unassembled WGS sequence"/>
</dbReference>
<protein>
    <submittedName>
        <fullName evidence="1">Uncharacterized protein</fullName>
    </submittedName>
</protein>
<gene>
    <name evidence="1" type="ORF">TorRG33x02_267050</name>
</gene>